<name>A0A937W5U8_UNCTE</name>
<gene>
    <name evidence="6" type="ORF">FJZ47_19610</name>
</gene>
<dbReference type="GO" id="GO:0046872">
    <property type="term" value="F:metal ion binding"/>
    <property type="evidence" value="ECO:0007669"/>
    <property type="project" value="UniProtKB-KW"/>
</dbReference>
<keyword evidence="1" id="KW-0001">2Fe-2S</keyword>
<comment type="caution">
    <text evidence="6">The sequence shown here is derived from an EMBL/GenBank/DDBJ whole genome shotgun (WGS) entry which is preliminary data.</text>
</comment>
<evidence type="ECO:0000256" key="3">
    <source>
        <dbReference type="ARBA" id="ARBA00023004"/>
    </source>
</evidence>
<dbReference type="Pfam" id="PF00355">
    <property type="entry name" value="Rieske"/>
    <property type="match status" value="1"/>
</dbReference>
<evidence type="ECO:0000256" key="4">
    <source>
        <dbReference type="ARBA" id="ARBA00023014"/>
    </source>
</evidence>
<dbReference type="SUPFAM" id="SSF51556">
    <property type="entry name" value="Metallo-dependent hydrolases"/>
    <property type="match status" value="1"/>
</dbReference>
<dbReference type="Gene3D" id="2.102.10.10">
    <property type="entry name" value="Rieske [2Fe-2S] iron-sulphur domain"/>
    <property type="match status" value="1"/>
</dbReference>
<evidence type="ECO:0000313" key="6">
    <source>
        <dbReference type="EMBL" id="MBM3225984.1"/>
    </source>
</evidence>
<proteinExistence type="predicted"/>
<dbReference type="InterPro" id="IPR036922">
    <property type="entry name" value="Rieske_2Fe-2S_sf"/>
</dbReference>
<keyword evidence="3" id="KW-0408">Iron</keyword>
<dbReference type="AlphaFoldDB" id="A0A937W5U8"/>
<dbReference type="InterPro" id="IPR032466">
    <property type="entry name" value="Metal_Hydrolase"/>
</dbReference>
<dbReference type="InterPro" id="IPR011059">
    <property type="entry name" value="Metal-dep_hydrolase_composite"/>
</dbReference>
<evidence type="ECO:0000313" key="7">
    <source>
        <dbReference type="Proteomes" id="UP000712673"/>
    </source>
</evidence>
<feature type="domain" description="Rieske" evidence="5">
    <location>
        <begin position="386"/>
        <end position="476"/>
    </location>
</feature>
<dbReference type="GO" id="GO:0051537">
    <property type="term" value="F:2 iron, 2 sulfur cluster binding"/>
    <property type="evidence" value="ECO:0007669"/>
    <property type="project" value="UniProtKB-KW"/>
</dbReference>
<feature type="non-terminal residue" evidence="6">
    <location>
        <position position="584"/>
    </location>
</feature>
<evidence type="ECO:0000256" key="1">
    <source>
        <dbReference type="ARBA" id="ARBA00022714"/>
    </source>
</evidence>
<dbReference type="PANTHER" id="PTHR11647">
    <property type="entry name" value="HYDRANTOINASE/DIHYDROPYRIMIDINASE FAMILY MEMBER"/>
    <property type="match status" value="1"/>
</dbReference>
<evidence type="ECO:0000256" key="2">
    <source>
        <dbReference type="ARBA" id="ARBA00022723"/>
    </source>
</evidence>
<dbReference type="Pfam" id="PF07969">
    <property type="entry name" value="Amidohydro_3"/>
    <property type="match status" value="1"/>
</dbReference>
<dbReference type="SUPFAM" id="SSF50022">
    <property type="entry name" value="ISP domain"/>
    <property type="match status" value="1"/>
</dbReference>
<dbReference type="GO" id="GO:0016812">
    <property type="term" value="F:hydrolase activity, acting on carbon-nitrogen (but not peptide) bonds, in cyclic amides"/>
    <property type="evidence" value="ECO:0007669"/>
    <property type="project" value="TreeGrafter"/>
</dbReference>
<evidence type="ECO:0000259" key="5">
    <source>
        <dbReference type="PROSITE" id="PS51296"/>
    </source>
</evidence>
<dbReference type="Gene3D" id="3.20.20.140">
    <property type="entry name" value="Metal-dependent hydrolases"/>
    <property type="match status" value="1"/>
</dbReference>
<dbReference type="Proteomes" id="UP000712673">
    <property type="component" value="Unassembled WGS sequence"/>
</dbReference>
<dbReference type="EMBL" id="VGLS01000748">
    <property type="protein sequence ID" value="MBM3225984.1"/>
    <property type="molecule type" value="Genomic_DNA"/>
</dbReference>
<organism evidence="6 7">
    <name type="scientific">Tectimicrobiota bacterium</name>
    <dbReference type="NCBI Taxonomy" id="2528274"/>
    <lineage>
        <taxon>Bacteria</taxon>
        <taxon>Pseudomonadati</taxon>
        <taxon>Nitrospinota/Tectimicrobiota group</taxon>
        <taxon>Candidatus Tectimicrobiota</taxon>
    </lineage>
</organism>
<reference evidence="6" key="1">
    <citation type="submission" date="2019-03" db="EMBL/GenBank/DDBJ databases">
        <title>Lake Tanganyika Metagenome-Assembled Genomes (MAGs).</title>
        <authorList>
            <person name="Tran P."/>
        </authorList>
    </citation>
    <scope>NUCLEOTIDE SEQUENCE</scope>
    <source>
        <strain evidence="6">K_DeepCast_65m_m2_066</strain>
    </source>
</reference>
<dbReference type="SUPFAM" id="SSF51338">
    <property type="entry name" value="Composite domain of metallo-dependent hydrolases"/>
    <property type="match status" value="1"/>
</dbReference>
<dbReference type="PROSITE" id="PS51296">
    <property type="entry name" value="RIESKE"/>
    <property type="match status" value="1"/>
</dbReference>
<dbReference type="InterPro" id="IPR050378">
    <property type="entry name" value="Metallo-dep_Hydrolases_sf"/>
</dbReference>
<sequence>MAEYDLIIKGGTIVDGTRTPRYVSDIAIKDGHIAQIGGLKGKTADRVLDAAGLIVAPGFVDLHTHYDAQIFWDPYCTLSGWHGVTSVALGNCGFGFAPSRVEDQDRAMLSMTRNEAIPYDAMKVGMPWDWVTFPDFLESLHRTPKGVNCLTYVPLTPLYAWVMGWEEAKKRRPTPAELQEMCRLIHEAMDAGACGWSAQVLGPKSVQRDYDGTPMITDMLSEHEILTFAKILADRDEGFIELAYQETGDEGRPLAEETRQFFEKVAATAKRPVLYQAVAPNSVHPEQHRERIRWLESCNERGLRVYGQGATRRGGFELTFEDWNLFDDTEAWREVTLGTKAERKAKMQDPMMRECLKAEWDAGIRPTTVVPGSVGSLIVQTKNVKIDIGAETEFTTLPALVQVGGASYFLIQTRDGYKLLSRVCPHQGGTVEDGGQRFVCRSHGYQYDKDGGKCLNAAGLRMKSYVVNVKDGRLIALVPDEHAAHAMGIGKTVQQLADEQGKHVIDALLDLVVEDDLTTEFLAETQGREAAQFTTEVLDSNVIVAGVSDGGAHVKFLTAGIYPTDMLIWLVRDEKTLSLEDAHY</sequence>
<dbReference type="InterPro" id="IPR017941">
    <property type="entry name" value="Rieske_2Fe-2S"/>
</dbReference>
<dbReference type="GO" id="GO:0005829">
    <property type="term" value="C:cytosol"/>
    <property type="evidence" value="ECO:0007669"/>
    <property type="project" value="TreeGrafter"/>
</dbReference>
<protein>
    <submittedName>
        <fullName evidence="6">Amidohydrolase family protein</fullName>
    </submittedName>
</protein>
<keyword evidence="2" id="KW-0479">Metal-binding</keyword>
<keyword evidence="4" id="KW-0411">Iron-sulfur</keyword>
<dbReference type="InterPro" id="IPR013108">
    <property type="entry name" value="Amidohydro_3"/>
</dbReference>
<accession>A0A937W5U8</accession>
<dbReference type="CDD" id="cd03467">
    <property type="entry name" value="Rieske"/>
    <property type="match status" value="1"/>
</dbReference>
<dbReference type="PANTHER" id="PTHR11647:SF1">
    <property type="entry name" value="COLLAPSIN RESPONSE MEDIATOR PROTEIN"/>
    <property type="match status" value="1"/>
</dbReference>